<dbReference type="RefSeq" id="WP_062296058.1">
    <property type="nucleotide sequence ID" value="NZ_CP012036.1"/>
</dbReference>
<evidence type="ECO:0000313" key="2">
    <source>
        <dbReference type="EMBL" id="ALF55151.1"/>
    </source>
</evidence>
<dbReference type="KEGG" id="npz:ACX27_23720"/>
<accession>A0A0M4TZA2</accession>
<sequence length="67" mass="6918">MVSPIITVSLLSVLAVASPVAEKSEAEASTTLNVPAIANILPADTPLVGLVNTKVDAWAALSRFLFI</sequence>
<proteinExistence type="predicted"/>
<evidence type="ECO:0000256" key="1">
    <source>
        <dbReference type="SAM" id="SignalP"/>
    </source>
</evidence>
<feature type="signal peptide" evidence="1">
    <location>
        <begin position="1"/>
        <end position="17"/>
    </location>
</feature>
<dbReference type="EMBL" id="CP012036">
    <property type="protein sequence ID" value="ALF55151.1"/>
    <property type="molecule type" value="Genomic_DNA"/>
</dbReference>
<keyword evidence="1" id="KW-0732">Signal</keyword>
<keyword evidence="3" id="KW-1185">Reference proteome</keyword>
<dbReference type="Proteomes" id="UP000062645">
    <property type="component" value="Chromosome"/>
</dbReference>
<evidence type="ECO:0000313" key="3">
    <source>
        <dbReference type="Proteomes" id="UP000062645"/>
    </source>
</evidence>
<feature type="chain" id="PRO_5005802343" evidence="1">
    <location>
        <begin position="18"/>
        <end position="67"/>
    </location>
</feature>
<reference evidence="2 3" key="2">
    <citation type="journal article" date="2016" name="Genome Announc.">
        <title>Draft Genome Sequence of the N2-Fixing Cyanobacterium Nostoc piscinale CENA21, Isolated from the Brazilian Amazon Floodplain.</title>
        <authorList>
            <person name="Leao T."/>
            <person name="Guimaraes P.I."/>
            <person name="de Melo A.G."/>
            <person name="Ramos R.T."/>
            <person name="Leao P.N."/>
            <person name="Silva A."/>
            <person name="Fiore M.F."/>
            <person name="Schneider M.P."/>
        </authorList>
    </citation>
    <scope>NUCLEOTIDE SEQUENCE [LARGE SCALE GENOMIC DNA]</scope>
    <source>
        <strain evidence="2 3">CENA21</strain>
    </source>
</reference>
<gene>
    <name evidence="2" type="ORF">ACX27_23720</name>
</gene>
<protein>
    <submittedName>
        <fullName evidence="2">Uncharacterized protein</fullName>
    </submittedName>
</protein>
<reference evidence="3" key="1">
    <citation type="submission" date="2015-07" db="EMBL/GenBank/DDBJ databases">
        <title>Genome Of Nitrogen-Fixing Cyanobacterium Nostoc piscinale CENA21 From Solimoes/Amazon River Floodplain Sediments And Comparative Genomics To Uncover Biosynthetic Natural Products Potential.</title>
        <authorList>
            <person name="Leao T.F."/>
            <person name="Leao P.N."/>
            <person name="Guimaraes P.I."/>
            <person name="de Melo A.G.C."/>
            <person name="Ramos R.T.J."/>
            <person name="Silva A."/>
            <person name="Fiore M.F."/>
            <person name="Schneider M.P.C."/>
        </authorList>
    </citation>
    <scope>NUCLEOTIDE SEQUENCE [LARGE SCALE GENOMIC DNA]</scope>
    <source>
        <strain evidence="3">CENA21</strain>
    </source>
</reference>
<dbReference type="PATRIC" id="fig|224013.5.peg.5699"/>
<dbReference type="AlphaFoldDB" id="A0A0M4TZA2"/>
<name>A0A0M4TZA2_9NOSO</name>
<organism evidence="2 3">
    <name type="scientific">Nostoc piscinale CENA21</name>
    <dbReference type="NCBI Taxonomy" id="224013"/>
    <lineage>
        <taxon>Bacteria</taxon>
        <taxon>Bacillati</taxon>
        <taxon>Cyanobacteriota</taxon>
        <taxon>Cyanophyceae</taxon>
        <taxon>Nostocales</taxon>
        <taxon>Nostocaceae</taxon>
        <taxon>Nostoc</taxon>
    </lineage>
</organism>